<dbReference type="PANTHER" id="PTHR24369">
    <property type="entry name" value="ANTIGEN BSP, PUTATIVE-RELATED"/>
    <property type="match status" value="1"/>
</dbReference>
<dbReference type="EMBL" id="SRLO01000584">
    <property type="protein sequence ID" value="TNN51379.1"/>
    <property type="molecule type" value="Genomic_DNA"/>
</dbReference>
<dbReference type="Pfam" id="PF13855">
    <property type="entry name" value="LRR_8"/>
    <property type="match status" value="3"/>
</dbReference>
<accession>A0A4Z2GDF1</accession>
<sequence length="386" mass="42586">MEGAAGGKRAAQGAETGRGPSRDDQQPDGTRTRARGNACWHNTGGRRHCASLCAAARGGARRLLCGRDVDPRRDADKQLGREENSSVSSFLAPALLRGSREQSAMFSQALWLLLFGVPAALAAKCPDQCVCDQIQLTVTCVNGNLTHVPPDVDEITVKLDLRGNDLQELRGGAFKHTPYLTHLSLQRCNIRRVKEGAFRGLGRLVFLNLANNNVDILYQESLDGLTSLKQLMMDRNRVEEIQPGAFSQLGFLNLLSLTHNRLVYIPNMAFQGLQNIKLPELTRLDMSYNPMAYLGEEVVSMAKLTHLFLDHMSLQDMDHTAVSRCPGLVHLDVGYNQLRVVQPFSEGSPKLARLNLAGNPIYCNCYLRPLRYGGALGRSDRPHQSV</sequence>
<dbReference type="InterPro" id="IPR032675">
    <property type="entry name" value="LRR_dom_sf"/>
</dbReference>
<reference evidence="5 6" key="1">
    <citation type="submission" date="2019-03" db="EMBL/GenBank/DDBJ databases">
        <title>First draft genome of Liparis tanakae, snailfish: a comprehensive survey of snailfish specific genes.</title>
        <authorList>
            <person name="Kim W."/>
            <person name="Song I."/>
            <person name="Jeong J.-H."/>
            <person name="Kim D."/>
            <person name="Kim S."/>
            <person name="Ryu S."/>
            <person name="Song J.Y."/>
            <person name="Lee S.K."/>
        </authorList>
    </citation>
    <scope>NUCLEOTIDE SEQUENCE [LARGE SCALE GENOMIC DNA]</scope>
    <source>
        <tissue evidence="5">Muscle</tissue>
    </source>
</reference>
<organism evidence="5 6">
    <name type="scientific">Liparis tanakae</name>
    <name type="common">Tanaka's snailfish</name>
    <dbReference type="NCBI Taxonomy" id="230148"/>
    <lineage>
        <taxon>Eukaryota</taxon>
        <taxon>Metazoa</taxon>
        <taxon>Chordata</taxon>
        <taxon>Craniata</taxon>
        <taxon>Vertebrata</taxon>
        <taxon>Euteleostomi</taxon>
        <taxon>Actinopterygii</taxon>
        <taxon>Neopterygii</taxon>
        <taxon>Teleostei</taxon>
        <taxon>Neoteleostei</taxon>
        <taxon>Acanthomorphata</taxon>
        <taxon>Eupercaria</taxon>
        <taxon>Perciformes</taxon>
        <taxon>Cottioidei</taxon>
        <taxon>Cottales</taxon>
        <taxon>Liparidae</taxon>
        <taxon>Liparis</taxon>
    </lineage>
</organism>
<name>A0A4Z2GDF1_9TELE</name>
<dbReference type="Proteomes" id="UP000314294">
    <property type="component" value="Unassembled WGS sequence"/>
</dbReference>
<dbReference type="FunFam" id="3.80.10.10:FF:000311">
    <property type="entry name" value="Chondroadherin-like a"/>
    <property type="match status" value="1"/>
</dbReference>
<dbReference type="AlphaFoldDB" id="A0A4Z2GDF1"/>
<evidence type="ECO:0000256" key="4">
    <source>
        <dbReference type="SAM" id="MobiDB-lite"/>
    </source>
</evidence>
<evidence type="ECO:0000313" key="6">
    <source>
        <dbReference type="Proteomes" id="UP000314294"/>
    </source>
</evidence>
<dbReference type="Gene3D" id="3.80.10.10">
    <property type="entry name" value="Ribonuclease Inhibitor"/>
    <property type="match status" value="2"/>
</dbReference>
<dbReference type="PANTHER" id="PTHR24369:SF210">
    <property type="entry name" value="CHAOPTIN-RELATED"/>
    <property type="match status" value="1"/>
</dbReference>
<protein>
    <submittedName>
        <fullName evidence="5">Chondroadherin-like protein</fullName>
    </submittedName>
</protein>
<keyword evidence="6" id="KW-1185">Reference proteome</keyword>
<evidence type="ECO:0000256" key="2">
    <source>
        <dbReference type="ARBA" id="ARBA00022729"/>
    </source>
</evidence>
<evidence type="ECO:0000256" key="3">
    <source>
        <dbReference type="ARBA" id="ARBA00022737"/>
    </source>
</evidence>
<dbReference type="SUPFAM" id="SSF52058">
    <property type="entry name" value="L domain-like"/>
    <property type="match status" value="1"/>
</dbReference>
<dbReference type="InterPro" id="IPR050541">
    <property type="entry name" value="LRR_TM_domain-containing"/>
</dbReference>
<dbReference type="OrthoDB" id="643377at2759"/>
<evidence type="ECO:0000256" key="1">
    <source>
        <dbReference type="ARBA" id="ARBA00022614"/>
    </source>
</evidence>
<feature type="region of interest" description="Disordered" evidence="4">
    <location>
        <begin position="1"/>
        <end position="37"/>
    </location>
</feature>
<keyword evidence="1" id="KW-0433">Leucine-rich repeat</keyword>
<proteinExistence type="predicted"/>
<comment type="caution">
    <text evidence="5">The sequence shown here is derived from an EMBL/GenBank/DDBJ whole genome shotgun (WGS) entry which is preliminary data.</text>
</comment>
<evidence type="ECO:0000313" key="5">
    <source>
        <dbReference type="EMBL" id="TNN51379.1"/>
    </source>
</evidence>
<keyword evidence="2" id="KW-0732">Signal</keyword>
<dbReference type="InterPro" id="IPR003591">
    <property type="entry name" value="Leu-rich_rpt_typical-subtyp"/>
</dbReference>
<keyword evidence="3" id="KW-0677">Repeat</keyword>
<dbReference type="GO" id="GO:0005886">
    <property type="term" value="C:plasma membrane"/>
    <property type="evidence" value="ECO:0007669"/>
    <property type="project" value="TreeGrafter"/>
</dbReference>
<dbReference type="SMART" id="SM00369">
    <property type="entry name" value="LRR_TYP"/>
    <property type="match status" value="7"/>
</dbReference>
<gene>
    <name evidence="5" type="primary">Chadl_2</name>
    <name evidence="5" type="ORF">EYF80_038416</name>
</gene>
<dbReference type="InterPro" id="IPR001611">
    <property type="entry name" value="Leu-rich_rpt"/>
</dbReference>